<protein>
    <submittedName>
        <fullName evidence="1">Uncharacterized protein</fullName>
    </submittedName>
</protein>
<gene>
    <name evidence="1" type="ORF">Micbo1qcDRAFT_65330</name>
</gene>
<proteinExistence type="predicted"/>
<name>A0A136J2N0_9PEZI</name>
<reference evidence="2" key="1">
    <citation type="submission" date="2016-02" db="EMBL/GenBank/DDBJ databases">
        <title>Draft genome sequence of Microdochium bolleyi, a fungal endophyte of beachgrass.</title>
        <authorList>
            <consortium name="DOE Joint Genome Institute"/>
            <person name="David A.S."/>
            <person name="May G."/>
            <person name="Haridas S."/>
            <person name="Lim J."/>
            <person name="Wang M."/>
            <person name="Labutti K."/>
            <person name="Lipzen A."/>
            <person name="Barry K."/>
            <person name="Grigoriev I.V."/>
        </authorList>
    </citation>
    <scope>NUCLEOTIDE SEQUENCE [LARGE SCALE GENOMIC DNA]</scope>
    <source>
        <strain evidence="2">J235TASD1</strain>
    </source>
</reference>
<organism evidence="1 2">
    <name type="scientific">Microdochium bolleyi</name>
    <dbReference type="NCBI Taxonomy" id="196109"/>
    <lineage>
        <taxon>Eukaryota</taxon>
        <taxon>Fungi</taxon>
        <taxon>Dikarya</taxon>
        <taxon>Ascomycota</taxon>
        <taxon>Pezizomycotina</taxon>
        <taxon>Sordariomycetes</taxon>
        <taxon>Xylariomycetidae</taxon>
        <taxon>Xylariales</taxon>
        <taxon>Microdochiaceae</taxon>
        <taxon>Microdochium</taxon>
    </lineage>
</organism>
<evidence type="ECO:0000313" key="1">
    <source>
        <dbReference type="EMBL" id="KXJ91427.1"/>
    </source>
</evidence>
<dbReference type="EMBL" id="KQ964250">
    <property type="protein sequence ID" value="KXJ91427.1"/>
    <property type="molecule type" value="Genomic_DNA"/>
</dbReference>
<evidence type="ECO:0000313" key="2">
    <source>
        <dbReference type="Proteomes" id="UP000070501"/>
    </source>
</evidence>
<dbReference type="Proteomes" id="UP000070501">
    <property type="component" value="Unassembled WGS sequence"/>
</dbReference>
<dbReference type="AlphaFoldDB" id="A0A136J2N0"/>
<dbReference type="InParanoid" id="A0A136J2N0"/>
<keyword evidence="2" id="KW-1185">Reference proteome</keyword>
<sequence>MGKMAAGRETLGKRFLMMGASAVVAGALPQGDLSSAQRDVTASRPRSSAGYPPLLVRIGRCAHKKPVSIGRRALREGGIRKMLSVLMRRVAALSQ</sequence>
<accession>A0A136J2N0</accession>